<evidence type="ECO:0000256" key="4">
    <source>
        <dbReference type="ARBA" id="ARBA00022679"/>
    </source>
</evidence>
<evidence type="ECO:0000256" key="5">
    <source>
        <dbReference type="ARBA" id="ARBA00022695"/>
    </source>
</evidence>
<reference evidence="16" key="1">
    <citation type="journal article" date="2020" name="Nature">
        <title>Giant virus diversity and host interactions through global metagenomics.</title>
        <authorList>
            <person name="Schulz F."/>
            <person name="Roux S."/>
            <person name="Paez-Espino D."/>
            <person name="Jungbluth S."/>
            <person name="Walsh D.A."/>
            <person name="Denef V.J."/>
            <person name="McMahon K.D."/>
            <person name="Konstantinidis K.T."/>
            <person name="Eloe-Fadrosh E.A."/>
            <person name="Kyrpides N.C."/>
            <person name="Woyke T."/>
        </authorList>
    </citation>
    <scope>NUCLEOTIDE SEQUENCE</scope>
    <source>
        <strain evidence="16">GVMAG-S-1101178-73</strain>
    </source>
</reference>
<dbReference type="Pfam" id="PF04565">
    <property type="entry name" value="RNA_pol_Rpb2_3"/>
    <property type="match status" value="1"/>
</dbReference>
<dbReference type="PANTHER" id="PTHR20856">
    <property type="entry name" value="DNA-DIRECTED RNA POLYMERASE I SUBUNIT 2"/>
    <property type="match status" value="1"/>
</dbReference>
<evidence type="ECO:0000259" key="12">
    <source>
        <dbReference type="Pfam" id="PF04561"/>
    </source>
</evidence>
<dbReference type="InterPro" id="IPR007120">
    <property type="entry name" value="DNA-dir_RNAP_su2_dom"/>
</dbReference>
<proteinExistence type="inferred from homology"/>
<dbReference type="Gene3D" id="2.40.50.150">
    <property type="match status" value="1"/>
</dbReference>
<dbReference type="GO" id="GO:0006351">
    <property type="term" value="P:DNA-templated transcription"/>
    <property type="evidence" value="ECO:0007669"/>
    <property type="project" value="InterPro"/>
</dbReference>
<dbReference type="InterPro" id="IPR037033">
    <property type="entry name" value="DNA-dir_RNAP_su2_hyb_sf"/>
</dbReference>
<dbReference type="CDD" id="cd00653">
    <property type="entry name" value="RNA_pol_B_RPB2"/>
    <property type="match status" value="1"/>
</dbReference>
<keyword evidence="5" id="KW-0548">Nucleotidyltransferase</keyword>
<accession>A0A6C0K7W6</accession>
<dbReference type="GO" id="GO:0003899">
    <property type="term" value="F:DNA-directed RNA polymerase activity"/>
    <property type="evidence" value="ECO:0007669"/>
    <property type="project" value="UniProtKB-EC"/>
</dbReference>
<feature type="compositionally biased region" description="Acidic residues" evidence="9">
    <location>
        <begin position="843"/>
        <end position="864"/>
    </location>
</feature>
<dbReference type="Pfam" id="PF04560">
    <property type="entry name" value="RNA_pol_Rpb2_7"/>
    <property type="match status" value="1"/>
</dbReference>
<dbReference type="EC" id="2.7.7.6" evidence="2"/>
<dbReference type="Gene3D" id="2.40.270.10">
    <property type="entry name" value="DNA-directed RNA polymerase, subunit 2, domain 6"/>
    <property type="match status" value="1"/>
</dbReference>
<feature type="domain" description="RNA polymerase Rpb2" evidence="14">
    <location>
        <begin position="503"/>
        <end position="565"/>
    </location>
</feature>
<keyword evidence="6" id="KW-0479">Metal-binding</keyword>
<keyword evidence="7" id="KW-0862">Zinc</keyword>
<feature type="region of interest" description="Disordered" evidence="9">
    <location>
        <begin position="247"/>
        <end position="267"/>
    </location>
</feature>
<organism evidence="16">
    <name type="scientific">viral metagenome</name>
    <dbReference type="NCBI Taxonomy" id="1070528"/>
    <lineage>
        <taxon>unclassified sequences</taxon>
        <taxon>metagenomes</taxon>
        <taxon>organismal metagenomes</taxon>
    </lineage>
</organism>
<dbReference type="InterPro" id="IPR037034">
    <property type="entry name" value="RNA_pol_Rpb2_2_sf"/>
</dbReference>
<dbReference type="InterPro" id="IPR007645">
    <property type="entry name" value="RNA_pol_Rpb2_3"/>
</dbReference>
<evidence type="ECO:0000256" key="1">
    <source>
        <dbReference type="ARBA" id="ARBA00006835"/>
    </source>
</evidence>
<dbReference type="Gene3D" id="3.90.1110.10">
    <property type="entry name" value="RNA polymerase Rpb2, domain 2"/>
    <property type="match status" value="1"/>
</dbReference>
<dbReference type="EMBL" id="MN740821">
    <property type="protein sequence ID" value="QHU13533.1"/>
    <property type="molecule type" value="Genomic_DNA"/>
</dbReference>
<evidence type="ECO:0000259" key="15">
    <source>
        <dbReference type="Pfam" id="PF04566"/>
    </source>
</evidence>
<evidence type="ECO:0000256" key="3">
    <source>
        <dbReference type="ARBA" id="ARBA00022478"/>
    </source>
</evidence>
<dbReference type="Pfam" id="PF04566">
    <property type="entry name" value="RNA_pol_Rpb2_4"/>
    <property type="match status" value="1"/>
</dbReference>
<feature type="compositionally biased region" description="Acidic residues" evidence="9">
    <location>
        <begin position="1437"/>
        <end position="1453"/>
    </location>
</feature>
<dbReference type="GO" id="GO:0003677">
    <property type="term" value="F:DNA binding"/>
    <property type="evidence" value="ECO:0007669"/>
    <property type="project" value="InterPro"/>
</dbReference>
<evidence type="ECO:0000256" key="6">
    <source>
        <dbReference type="ARBA" id="ARBA00022723"/>
    </source>
</evidence>
<keyword evidence="4" id="KW-0808">Transferase</keyword>
<feature type="domain" description="RNA polymerase Rpb2" evidence="15">
    <location>
        <begin position="600"/>
        <end position="660"/>
    </location>
</feature>
<dbReference type="Pfam" id="PF04561">
    <property type="entry name" value="RNA_pol_Rpb2_2"/>
    <property type="match status" value="1"/>
</dbReference>
<evidence type="ECO:0000256" key="8">
    <source>
        <dbReference type="ARBA" id="ARBA00023163"/>
    </source>
</evidence>
<dbReference type="Gene3D" id="3.90.1800.10">
    <property type="entry name" value="RNA polymerase alpha subunit dimerisation domain"/>
    <property type="match status" value="1"/>
</dbReference>
<evidence type="ECO:0000256" key="2">
    <source>
        <dbReference type="ARBA" id="ARBA00012418"/>
    </source>
</evidence>
<dbReference type="InterPro" id="IPR007646">
    <property type="entry name" value="RNA_pol_Rpb2_4"/>
</dbReference>
<evidence type="ECO:0000256" key="9">
    <source>
        <dbReference type="SAM" id="MobiDB-lite"/>
    </source>
</evidence>
<feature type="domain" description="DNA-directed RNA polymerase subunit 2 hybrid-binding" evidence="10">
    <location>
        <begin position="934"/>
        <end position="1318"/>
    </location>
</feature>
<dbReference type="InterPro" id="IPR014724">
    <property type="entry name" value="RNA_pol_RPB2_OB-fold"/>
</dbReference>
<name>A0A6C0K7W6_9ZZZZ</name>
<feature type="compositionally biased region" description="Basic and acidic residues" evidence="9">
    <location>
        <begin position="247"/>
        <end position="259"/>
    </location>
</feature>
<protein>
    <recommendedName>
        <fullName evidence="2">DNA-directed RNA polymerase</fullName>
        <ecNumber evidence="2">2.7.7.6</ecNumber>
    </recommendedName>
</protein>
<dbReference type="Pfam" id="PF00562">
    <property type="entry name" value="RNA_pol_Rpb2_6"/>
    <property type="match status" value="1"/>
</dbReference>
<feature type="compositionally biased region" description="Acidic residues" evidence="9">
    <location>
        <begin position="1561"/>
        <end position="1583"/>
    </location>
</feature>
<keyword evidence="3" id="KW-0240">DNA-directed RNA polymerase</keyword>
<evidence type="ECO:0000259" key="13">
    <source>
        <dbReference type="Pfam" id="PF04563"/>
    </source>
</evidence>
<dbReference type="GO" id="GO:0000428">
    <property type="term" value="C:DNA-directed RNA polymerase complex"/>
    <property type="evidence" value="ECO:0007669"/>
    <property type="project" value="UniProtKB-KW"/>
</dbReference>
<dbReference type="SUPFAM" id="SSF64484">
    <property type="entry name" value="beta and beta-prime subunits of DNA dependent RNA-polymerase"/>
    <property type="match status" value="1"/>
</dbReference>
<dbReference type="Gene3D" id="3.90.1100.10">
    <property type="match status" value="2"/>
</dbReference>
<dbReference type="Pfam" id="PF04563">
    <property type="entry name" value="RNA_pol_Rpb2_1"/>
    <property type="match status" value="1"/>
</dbReference>
<feature type="compositionally biased region" description="Low complexity" evidence="9">
    <location>
        <begin position="804"/>
        <end position="813"/>
    </location>
</feature>
<evidence type="ECO:0000259" key="14">
    <source>
        <dbReference type="Pfam" id="PF04565"/>
    </source>
</evidence>
<feature type="domain" description="RNA polymerase beta subunit protrusion" evidence="13">
    <location>
        <begin position="24"/>
        <end position="444"/>
    </location>
</feature>
<comment type="similarity">
    <text evidence="1">Belongs to the RNA polymerase beta chain family.</text>
</comment>
<feature type="region of interest" description="Disordered" evidence="9">
    <location>
        <begin position="1426"/>
        <end position="1459"/>
    </location>
</feature>
<evidence type="ECO:0000259" key="10">
    <source>
        <dbReference type="Pfam" id="PF00562"/>
    </source>
</evidence>
<dbReference type="InterPro" id="IPR007642">
    <property type="entry name" value="RNA_pol_Rpb2_2"/>
</dbReference>
<feature type="domain" description="RNA polymerase Rpb2" evidence="11">
    <location>
        <begin position="1320"/>
        <end position="1410"/>
    </location>
</feature>
<dbReference type="GO" id="GO:0046872">
    <property type="term" value="F:metal ion binding"/>
    <property type="evidence" value="ECO:0007669"/>
    <property type="project" value="UniProtKB-KW"/>
</dbReference>
<dbReference type="GO" id="GO:0032549">
    <property type="term" value="F:ribonucleoside binding"/>
    <property type="evidence" value="ECO:0007669"/>
    <property type="project" value="InterPro"/>
</dbReference>
<dbReference type="InterPro" id="IPR007641">
    <property type="entry name" value="RNA_pol_Rpb2_7"/>
</dbReference>
<evidence type="ECO:0000259" key="11">
    <source>
        <dbReference type="Pfam" id="PF04560"/>
    </source>
</evidence>
<evidence type="ECO:0000256" key="7">
    <source>
        <dbReference type="ARBA" id="ARBA00022833"/>
    </source>
</evidence>
<feature type="compositionally biased region" description="Acidic residues" evidence="9">
    <location>
        <begin position="1508"/>
        <end position="1554"/>
    </location>
</feature>
<feature type="region of interest" description="Disordered" evidence="9">
    <location>
        <begin position="803"/>
        <end position="868"/>
    </location>
</feature>
<feature type="region of interest" description="Disordered" evidence="9">
    <location>
        <begin position="1506"/>
        <end position="1588"/>
    </location>
</feature>
<feature type="domain" description="RNA polymerase Rpb2" evidence="12">
    <location>
        <begin position="262"/>
        <end position="416"/>
    </location>
</feature>
<evidence type="ECO:0000313" key="16">
    <source>
        <dbReference type="EMBL" id="QHU13533.1"/>
    </source>
</evidence>
<dbReference type="InterPro" id="IPR015712">
    <property type="entry name" value="DNA-dir_RNA_pol_su2"/>
</dbReference>
<dbReference type="InterPro" id="IPR007644">
    <property type="entry name" value="RNA_pol_bsu_protrusion"/>
</dbReference>
<sequence length="1614" mass="181439">MGIINNEWDILDLYFKNHRYPFTGHHLDSYREFIKNQIPFIVKSYNPITMIKYNENKEEIFKIEIYVGGKEGTELSISRPIIYEDGCPKLITPYDARMRNLTYETHLFAEVSVNITSLDGDRRNIEPPVVFKNVAIGSIPIMLHSDICILKNQGSSILSKLGECPYDTGGYFIIDGKEKVIIAQEKIVTNKLFVSALKDHKDFTHKGIIRCVADKGNLVPTNVQFYFVRNPLGKNTRLDKALDKAFDMDKDPNRGKGRDDSEENVSGKYENSRGAIYVSIPSFKEKVPLFILFRAIGVQSDKEICKMIFGTGYTKIEQEYFDNLIRPSIIDARYFHKDKEYMVDTQQKAIDYLKFSVQYGTVEHVKMVLSKDFFPNIESFENKKKYLGYLTLQFIKSAKGLLPLSDRDSYIYKRVDISGFMLAELFQEAYTKLRDSVRNKIDSEYIYGPWKTRTKDFQNFINTNNIYKIIDHLVITQTFAKSLKGQWGLINNSDPELGKVQDLSRISYVGFLSHTRRVNMPIDRSIKVTEPHKLHSQQWGIMCPYETPDGASIGYLKNLAILAKITAGVDVDNIKRCLEDIGVIPLKHTNFYSNKNITNVFVNGTLFGITGDPLFVSRLLKAYRRNGLINILISISFNITANEIRIFTEAGRPCRPLLILKYNQNTKKNEPAVFGGSSSGADLKNWFDLLNGTYYKLDNKEKNDDYYYIDKYIDPLGKGGGKKGFKGGSGSSGGALFENIYSSIFPSDSDSGSGIRYGSDDAIGAVGAVSALGSTEYNYGNTTISNNLITRINKNDFNDIEYASEGSEGSDSSDTIDKFTGGGTRRRIRSRSRSEDTSSSDSEGSEDSDGSEGSEDSEGTDSDEEIKRDVKRIGNIHRNKYMGILKELEATAACIEYLDSEEADTSLIAMNTNEIGAYHTHLEIHPSSILSVVSGNIPMSNHNSSARNVFHAAQSKQAIGIYATNFNKRFDTMSYILHYPQRPIINTRIAQYTSSDYMANGYNTIVAIMTYSGFNQEDSIMINKATIDRGLNSLSYYKSITATAKIISQNEKVIFGNPILMRDKGIKIVGIKNKNYEHLDANGFIKEGTYVPEGQEVIIVGMINVREVIKEFKNGIFTDVKKELIYTDISISTDNSLFGKVDRVYKSDKIAGADSTICKVRFLKIKKPEFGDKHCSRHGQKGVIGMVIPEENMPYTKDGVRPDIIINPHAIPSRMTIGHLVECIFAKLCCIDGVLGDASVFIPIEKETIYSRLKEKSFNKYGNEILYNGYTGAQINTEIFIGPTYYFRLKHMVAEKINSRGVGKVMGLTRQPTEGRRKGGGLRIGEMERDTVLSHGISNFIKESMMERSDKFSWCICKRCGTLVAFNMKENINLCKNCNNDDVAVIHTPYAFKLFIQELETMGIQPRLNTEFIDMPIDQAELVRISNAGGGSGGETGDNDSEADDNGDEDIGDDRDNANADTSEAIDYALFNSQIDNFATKNTIIDEKVWKDTYDNNFDKIKRGGMYEDYEEDVEDDVEDEESEEDDMDDEAGEADEDERIQEGGDDDDDDEDSSSSSIYEPEESVGGDSDNSDDSGGEEIWNDDTYPNATVDAKIKKTNGGGNSDIKELFIEM</sequence>
<keyword evidence="8" id="KW-0804">Transcription</keyword>